<evidence type="ECO:0000256" key="1">
    <source>
        <dbReference type="ARBA" id="ARBA00001576"/>
    </source>
</evidence>
<gene>
    <name evidence="7" type="ORF">TCNE_LOCUS4512</name>
</gene>
<evidence type="ECO:0000313" key="9">
    <source>
        <dbReference type="WBParaSite" id="TCNE_0000451201-mRNA-1"/>
    </source>
</evidence>
<sequence>MHQTCKKMILNLQYLVDEIGFIPNGGRVYYLRRSQPPMFIPMVYEYHMATEDDEFLLSMLNSMEKVHCCLSSPSHPISP</sequence>
<dbReference type="AlphaFoldDB" id="A0A183U7P2"/>
<dbReference type="GO" id="GO:0005993">
    <property type="term" value="P:trehalose catabolic process"/>
    <property type="evidence" value="ECO:0007669"/>
    <property type="project" value="TreeGrafter"/>
</dbReference>
<dbReference type="EC" id="3.2.1.28" evidence="3"/>
<evidence type="ECO:0000256" key="6">
    <source>
        <dbReference type="ARBA" id="ARBA00031637"/>
    </source>
</evidence>
<evidence type="ECO:0000256" key="2">
    <source>
        <dbReference type="ARBA" id="ARBA00005615"/>
    </source>
</evidence>
<organism evidence="8 9">
    <name type="scientific">Toxocara canis</name>
    <name type="common">Canine roundworm</name>
    <dbReference type="NCBI Taxonomy" id="6265"/>
    <lineage>
        <taxon>Eukaryota</taxon>
        <taxon>Metazoa</taxon>
        <taxon>Ecdysozoa</taxon>
        <taxon>Nematoda</taxon>
        <taxon>Chromadorea</taxon>
        <taxon>Rhabditida</taxon>
        <taxon>Spirurina</taxon>
        <taxon>Ascaridomorpha</taxon>
        <taxon>Ascaridoidea</taxon>
        <taxon>Toxocaridae</taxon>
        <taxon>Toxocara</taxon>
    </lineage>
</organism>
<dbReference type="InterPro" id="IPR001661">
    <property type="entry name" value="Glyco_hydro_37"/>
</dbReference>
<dbReference type="InterPro" id="IPR008928">
    <property type="entry name" value="6-hairpin_glycosidase_sf"/>
</dbReference>
<dbReference type="InterPro" id="IPR012341">
    <property type="entry name" value="6hp_glycosidase-like_sf"/>
</dbReference>
<dbReference type="PANTHER" id="PTHR23403">
    <property type="entry name" value="TREHALASE"/>
    <property type="match status" value="1"/>
</dbReference>
<dbReference type="Pfam" id="PF01204">
    <property type="entry name" value="Trehalase"/>
    <property type="match status" value="1"/>
</dbReference>
<accession>A0A183U7P2</accession>
<evidence type="ECO:0000313" key="7">
    <source>
        <dbReference type="EMBL" id="VDM30428.1"/>
    </source>
</evidence>
<evidence type="ECO:0000256" key="4">
    <source>
        <dbReference type="ARBA" id="ARBA00019905"/>
    </source>
</evidence>
<dbReference type="GO" id="GO:0004555">
    <property type="term" value="F:alpha,alpha-trehalase activity"/>
    <property type="evidence" value="ECO:0007669"/>
    <property type="project" value="UniProtKB-EC"/>
</dbReference>
<dbReference type="SUPFAM" id="SSF48208">
    <property type="entry name" value="Six-hairpin glycosidases"/>
    <property type="match status" value="1"/>
</dbReference>
<reference evidence="7 8" key="2">
    <citation type="submission" date="2018-11" db="EMBL/GenBank/DDBJ databases">
        <authorList>
            <consortium name="Pathogen Informatics"/>
        </authorList>
    </citation>
    <scope>NUCLEOTIDE SEQUENCE [LARGE SCALE GENOMIC DNA]</scope>
</reference>
<reference evidence="9" key="1">
    <citation type="submission" date="2016-06" db="UniProtKB">
        <authorList>
            <consortium name="WormBaseParasite"/>
        </authorList>
    </citation>
    <scope>IDENTIFICATION</scope>
</reference>
<evidence type="ECO:0000256" key="3">
    <source>
        <dbReference type="ARBA" id="ARBA00012757"/>
    </source>
</evidence>
<comment type="catalytic activity">
    <reaction evidence="1">
        <text>alpha,alpha-trehalose + H2O = alpha-D-glucose + beta-D-glucose</text>
        <dbReference type="Rhea" id="RHEA:32675"/>
        <dbReference type="ChEBI" id="CHEBI:15377"/>
        <dbReference type="ChEBI" id="CHEBI:15903"/>
        <dbReference type="ChEBI" id="CHEBI:16551"/>
        <dbReference type="ChEBI" id="CHEBI:17925"/>
        <dbReference type="EC" id="3.2.1.28"/>
    </reaction>
</comment>
<dbReference type="Proteomes" id="UP000050794">
    <property type="component" value="Unassembled WGS sequence"/>
</dbReference>
<evidence type="ECO:0000256" key="5">
    <source>
        <dbReference type="ARBA" id="ARBA00030473"/>
    </source>
</evidence>
<dbReference type="WBParaSite" id="TCNE_0000451201-mRNA-1">
    <property type="protein sequence ID" value="TCNE_0000451201-mRNA-1"/>
    <property type="gene ID" value="TCNE_0000451201"/>
</dbReference>
<keyword evidence="8" id="KW-1185">Reference proteome</keyword>
<evidence type="ECO:0000313" key="8">
    <source>
        <dbReference type="Proteomes" id="UP000050794"/>
    </source>
</evidence>
<dbReference type="PANTHER" id="PTHR23403:SF1">
    <property type="entry name" value="TREHALASE"/>
    <property type="match status" value="1"/>
</dbReference>
<dbReference type="Gene3D" id="1.50.10.10">
    <property type="match status" value="1"/>
</dbReference>
<dbReference type="EMBL" id="UYWY01007785">
    <property type="protein sequence ID" value="VDM30428.1"/>
    <property type="molecule type" value="Genomic_DNA"/>
</dbReference>
<comment type="similarity">
    <text evidence="2">Belongs to the glycosyl hydrolase 37 family.</text>
</comment>
<proteinExistence type="inferred from homology"/>
<protein>
    <recommendedName>
        <fullName evidence="4">Trehalase</fullName>
        <ecNumber evidence="3">3.2.1.28</ecNumber>
    </recommendedName>
    <alternativeName>
        <fullName evidence="5">Alpha,alpha-trehalase</fullName>
    </alternativeName>
    <alternativeName>
        <fullName evidence="6">Alpha,alpha-trehalose glucohydrolase</fullName>
    </alternativeName>
</protein>
<name>A0A183U7P2_TOXCA</name>